<accession>I7KPH7</accession>
<keyword evidence="4" id="KW-1185">Reference proteome</keyword>
<dbReference type="Proteomes" id="UP000051521">
    <property type="component" value="Unassembled WGS sequence"/>
</dbReference>
<dbReference type="RefSeq" id="WP_008473555.1">
    <property type="nucleotide sequence ID" value="NZ_AYZO01000001.1"/>
</dbReference>
<dbReference type="EMBL" id="CAKC01000062">
    <property type="protein sequence ID" value="CCI87354.1"/>
    <property type="molecule type" value="Genomic_DNA"/>
</dbReference>
<reference evidence="1 3" key="1">
    <citation type="submission" date="2012-06" db="EMBL/GenBank/DDBJ databases">
        <title>Draft genome sequence of Lactobacillus gigeriorum CRBIP 24.85T, isolated from chicken crop.</title>
        <authorList>
            <person name="Cousin S."/>
            <person name="Ma L."/>
            <person name="Creno S."/>
            <person name="Clermont D."/>
            <person name="Loux V."/>
            <person name="Bizet C."/>
            <person name="Bouchier C."/>
        </authorList>
    </citation>
    <scope>NUCLEOTIDE SEQUENCE [LARGE SCALE GENOMIC DNA]</scope>
    <source>
        <strain evidence="3">CRBIP 24.85T</strain>
        <strain evidence="1">Type strain: CRBIP 24.85</strain>
    </source>
</reference>
<evidence type="ECO:0000313" key="3">
    <source>
        <dbReference type="Proteomes" id="UP000009326"/>
    </source>
</evidence>
<proteinExistence type="predicted"/>
<dbReference type="OrthoDB" id="2305429at2"/>
<dbReference type="EMBL" id="AYZO01000001">
    <property type="protein sequence ID" value="KRN14891.1"/>
    <property type="molecule type" value="Genomic_DNA"/>
</dbReference>
<evidence type="ECO:0000313" key="2">
    <source>
        <dbReference type="EMBL" id="KRN14891.1"/>
    </source>
</evidence>
<name>I7KPH7_9LACO</name>
<comment type="caution">
    <text evidence="1">The sequence shown here is derived from an EMBL/GenBank/DDBJ whole genome shotgun (WGS) entry which is preliminary data.</text>
</comment>
<dbReference type="STRING" id="1423751.FC38_GL000185"/>
<reference evidence="2 4" key="2">
    <citation type="journal article" date="2015" name="Genome Announc.">
        <title>Expanding the biotechnology potential of lactobacilli through comparative genomics of 213 strains and associated genera.</title>
        <authorList>
            <person name="Sun Z."/>
            <person name="Harris H.M."/>
            <person name="McCann A."/>
            <person name="Guo C."/>
            <person name="Argimon S."/>
            <person name="Zhang W."/>
            <person name="Yang X."/>
            <person name="Jeffery I.B."/>
            <person name="Cooney J.C."/>
            <person name="Kagawa T.F."/>
            <person name="Liu W."/>
            <person name="Song Y."/>
            <person name="Salvetti E."/>
            <person name="Wrobel A."/>
            <person name="Rasinkangas P."/>
            <person name="Parkhill J."/>
            <person name="Rea M.C."/>
            <person name="O'Sullivan O."/>
            <person name="Ritari J."/>
            <person name="Douillard F.P."/>
            <person name="Paul Ross R."/>
            <person name="Yang R."/>
            <person name="Briner A.E."/>
            <person name="Felis G.E."/>
            <person name="de Vos W.M."/>
            <person name="Barrangou R."/>
            <person name="Klaenhammer T.R."/>
            <person name="Caufield P.W."/>
            <person name="Cui Y."/>
            <person name="Zhang H."/>
            <person name="O'Toole P.W."/>
        </authorList>
    </citation>
    <scope>NUCLEOTIDE SEQUENCE [LARGE SCALE GENOMIC DNA]</scope>
    <source>
        <strain evidence="2 4">DSM 23908</strain>
    </source>
</reference>
<organism evidence="1 3">
    <name type="scientific">Lactobacillus gigeriorum DSM 23908 = CRBIP 24.85</name>
    <dbReference type="NCBI Taxonomy" id="1423751"/>
    <lineage>
        <taxon>Bacteria</taxon>
        <taxon>Bacillati</taxon>
        <taxon>Bacillota</taxon>
        <taxon>Bacilli</taxon>
        <taxon>Lactobacillales</taxon>
        <taxon>Lactobacillaceae</taxon>
        <taxon>Lactobacillus</taxon>
    </lineage>
</organism>
<dbReference type="Proteomes" id="UP000009326">
    <property type="component" value="Unassembled WGS sequence"/>
</dbReference>
<evidence type="ECO:0000313" key="4">
    <source>
        <dbReference type="Proteomes" id="UP000051521"/>
    </source>
</evidence>
<dbReference type="AlphaFoldDB" id="I7KPH7"/>
<protein>
    <submittedName>
        <fullName evidence="1">Uncharacterized protein</fullName>
    </submittedName>
</protein>
<gene>
    <name evidence="1" type="ORF">BN52_04110</name>
    <name evidence="2" type="ORF">FC38_GL000185</name>
</gene>
<evidence type="ECO:0000313" key="1">
    <source>
        <dbReference type="EMBL" id="CCI87354.1"/>
    </source>
</evidence>
<sequence length="159" mass="18065">MKKEAVLEKTLVGKFYPATMMDEQRSFATANAELEQDQAFQDFVAEHCLSDQRASLIVFGPENFMYWYGVLVAGKVEVPQGLMKYELPAKNVIVEEMDNQISALDMPLNLMVPTMIQKMTDQGFKLYENPGDSDTPFFTQELNLATKKLIQSWYGSAED</sequence>
<dbReference type="PATRIC" id="fig|1423751.3.peg.188"/>